<evidence type="ECO:0000313" key="2">
    <source>
        <dbReference type="Proteomes" id="UP000827872"/>
    </source>
</evidence>
<comment type="caution">
    <text evidence="1">The sequence shown here is derived from an EMBL/GenBank/DDBJ whole genome shotgun (WGS) entry which is preliminary data.</text>
</comment>
<evidence type="ECO:0000313" key="1">
    <source>
        <dbReference type="EMBL" id="KAH7992701.1"/>
    </source>
</evidence>
<dbReference type="Proteomes" id="UP000827872">
    <property type="component" value="Linkage Group LG03"/>
</dbReference>
<gene>
    <name evidence="1" type="ORF">K3G42_026604</name>
</gene>
<accession>A0ACB8EJ52</accession>
<name>A0ACB8EJ52_9SAUR</name>
<proteinExistence type="predicted"/>
<organism evidence="1 2">
    <name type="scientific">Sphaerodactylus townsendi</name>
    <dbReference type="NCBI Taxonomy" id="933632"/>
    <lineage>
        <taxon>Eukaryota</taxon>
        <taxon>Metazoa</taxon>
        <taxon>Chordata</taxon>
        <taxon>Craniata</taxon>
        <taxon>Vertebrata</taxon>
        <taxon>Euteleostomi</taxon>
        <taxon>Lepidosauria</taxon>
        <taxon>Squamata</taxon>
        <taxon>Bifurcata</taxon>
        <taxon>Gekkota</taxon>
        <taxon>Sphaerodactylidae</taxon>
        <taxon>Sphaerodactylus</taxon>
    </lineage>
</organism>
<keyword evidence="2" id="KW-1185">Reference proteome</keyword>
<reference evidence="1" key="1">
    <citation type="submission" date="2021-08" db="EMBL/GenBank/DDBJ databases">
        <title>The first chromosome-level gecko genome reveals the dynamic sex chromosomes of Neotropical dwarf geckos (Sphaerodactylidae: Sphaerodactylus).</title>
        <authorList>
            <person name="Pinto B.J."/>
            <person name="Keating S.E."/>
            <person name="Gamble T."/>
        </authorList>
    </citation>
    <scope>NUCLEOTIDE SEQUENCE</scope>
    <source>
        <strain evidence="1">TG3544</strain>
    </source>
</reference>
<sequence length="718" mass="82845">MSFPKAPLRRFNDALTCAPPPGSYDVKSADMSKGPVSFDKSQRFTKQMGDIGIQQKPNNMKPLPSPATARKMQSLGSKPTSSGIKPEKDLTLMKDLRKQKELEKEIRVLVGERGQQDKKLHTLEEDLAKLESKLSAAIREKTSLLATVASLEKQLLELTRTNELLKTKFSEDGTQKKMNNLCLELMKLRNLMHAKKAAVSKQEDMQMKLQTVQRTLEHSKEKVAQLEEQLIATEMYTEEKCDSDKILEYVVELSNAVELVDKYKLDIAHFEEIIEAKNEEIEKLQTSLQLTVTTLSAQINELHEKCKMFEQQKEELLTEHREKEQSMNTEIQCLKEKLNLQREECQKQKGACKDLTAATHQKLLEFQEEVTKEKQILERELRETMDELDKLHTKEGKAEKMLKHLEQENKSQTEQLVQLRAKLQGKNTELANMSEVHKIAIALVKEEHSNTLCKLGEIITEFETYKASVSEECAFLRKEKTSLQDQLAEMNKSAQHTMQMMQEVQRGKEKAQEEYARMLLDAQTKLALREAEVKAINESSIAQIATLEARLKDQNEDFKKQLELERKAIAEKAEADYRENIKTWRMLYEELYNKVKPFQQQLDAFEAEKNALLNEHGAAQEELNKLSDAYAKLLGHQNQKQKIKHVMKLKEENAQMRQEVSKLRTQLAKEKQIQGGLHEQLNRIQGIKRFDPSKAFQHSTKENVDPKTPFKESNRNNS</sequence>
<dbReference type="EMBL" id="CM037616">
    <property type="protein sequence ID" value="KAH7992701.1"/>
    <property type="molecule type" value="Genomic_DNA"/>
</dbReference>
<protein>
    <submittedName>
        <fullName evidence="1">Uncharacterized protein</fullName>
    </submittedName>
</protein>